<evidence type="ECO:0008006" key="3">
    <source>
        <dbReference type="Google" id="ProtNLM"/>
    </source>
</evidence>
<reference evidence="1 2" key="1">
    <citation type="submission" date="2016-09" db="EMBL/GenBank/DDBJ databases">
        <title>Metabolic pathway, cell adaptation mechanisms and a novel monoxygenase revealed through proteogenomic-transcription analysis of a Sphingomonas haloaromaticamans strain degrading the fungicide ortho-phenylphenol.</title>
        <authorList>
            <person name="Perruchon C."/>
            <person name="Papadopoulou E.S."/>
            <person name="Rousidou C."/>
            <person name="Vasileiadis S."/>
            <person name="Tanou G."/>
            <person name="Amoutzias G."/>
            <person name="Molassiotis A."/>
            <person name="Karpouzas D.G."/>
        </authorList>
    </citation>
    <scope>NUCLEOTIDE SEQUENCE [LARGE SCALE GENOMIC DNA]</scope>
    <source>
        <strain evidence="1 2">P3</strain>
    </source>
</reference>
<dbReference type="OrthoDB" id="5321503at2"/>
<evidence type="ECO:0000313" key="2">
    <source>
        <dbReference type="Proteomes" id="UP000179467"/>
    </source>
</evidence>
<dbReference type="Pfam" id="PF08238">
    <property type="entry name" value="Sel1"/>
    <property type="match status" value="1"/>
</dbReference>
<dbReference type="SMART" id="SM00671">
    <property type="entry name" value="SEL1"/>
    <property type="match status" value="1"/>
</dbReference>
<gene>
    <name evidence="1" type="ORF">BHE75_00281</name>
</gene>
<dbReference type="Gene3D" id="1.25.40.10">
    <property type="entry name" value="Tetratricopeptide repeat domain"/>
    <property type="match status" value="1"/>
</dbReference>
<evidence type="ECO:0000313" key="1">
    <source>
        <dbReference type="EMBL" id="OHT18310.1"/>
    </source>
</evidence>
<protein>
    <recommendedName>
        <fullName evidence="3">Sel1 repeat protein</fullName>
    </recommendedName>
</protein>
<dbReference type="RefSeq" id="WP_070935352.1">
    <property type="nucleotide sequence ID" value="NZ_MIPT01000001.1"/>
</dbReference>
<accession>A0A1S1HCW8</accession>
<keyword evidence="2" id="KW-1185">Reference proteome</keyword>
<dbReference type="AlphaFoldDB" id="A0A1S1HCW8"/>
<name>A0A1S1HCW8_9SPHN</name>
<proteinExistence type="predicted"/>
<organism evidence="1 2">
    <name type="scientific">Edaphosphingomonas haloaromaticamans</name>
    <dbReference type="NCBI Taxonomy" id="653954"/>
    <lineage>
        <taxon>Bacteria</taxon>
        <taxon>Pseudomonadati</taxon>
        <taxon>Pseudomonadota</taxon>
        <taxon>Alphaproteobacteria</taxon>
        <taxon>Sphingomonadales</taxon>
        <taxon>Rhizorhabdaceae</taxon>
        <taxon>Edaphosphingomonas</taxon>
    </lineage>
</organism>
<dbReference type="InterPro" id="IPR011990">
    <property type="entry name" value="TPR-like_helical_dom_sf"/>
</dbReference>
<dbReference type="Proteomes" id="UP000179467">
    <property type="component" value="Unassembled WGS sequence"/>
</dbReference>
<dbReference type="InterPro" id="IPR006597">
    <property type="entry name" value="Sel1-like"/>
</dbReference>
<dbReference type="EMBL" id="MIPT01000001">
    <property type="protein sequence ID" value="OHT18310.1"/>
    <property type="molecule type" value="Genomic_DNA"/>
</dbReference>
<comment type="caution">
    <text evidence="1">The sequence shown here is derived from an EMBL/GenBank/DDBJ whole genome shotgun (WGS) entry which is preliminary data.</text>
</comment>
<dbReference type="SUPFAM" id="SSF81901">
    <property type="entry name" value="HCP-like"/>
    <property type="match status" value="1"/>
</dbReference>
<sequence>MGQVLKSVDALLESRLAQAANGNPRACFDLGIAYSTGAAGVEVDLVAAHKWFNLAALGGHAEAQACRAEISEDMTAREIAEAQRQARAWLQLTTRQAA</sequence>